<comment type="caution">
    <text evidence="2">The sequence shown here is derived from an EMBL/GenBank/DDBJ whole genome shotgun (WGS) entry which is preliminary data.</text>
</comment>
<feature type="compositionally biased region" description="Polar residues" evidence="1">
    <location>
        <begin position="225"/>
        <end position="243"/>
    </location>
</feature>
<sequence>MTIDIPRRDYTPIPFCQMNNVQEWRSRVIEAFAMNGMADYLFNESTLDERKTAIGMAIILSSLPEGLRAYLTKTGYDFRAKQPDPRKLFALVQTAVRRCDSVLKRENLLYEFYHVQKKTDESAEQYLQRIVSMRNSLKHYNIVPSDLELTRVALFGLRTHADTSQWAMTRIRDDLSANNLSFKTLAEKLIDFETSEKKKRAATGLEADKQSTKTHPTAKVPAQKAGSNQPQSTQGQANGQTAR</sequence>
<organism evidence="2 3">
    <name type="scientific">Coniochaeta pulveracea</name>
    <dbReference type="NCBI Taxonomy" id="177199"/>
    <lineage>
        <taxon>Eukaryota</taxon>
        <taxon>Fungi</taxon>
        <taxon>Dikarya</taxon>
        <taxon>Ascomycota</taxon>
        <taxon>Pezizomycotina</taxon>
        <taxon>Sordariomycetes</taxon>
        <taxon>Sordariomycetidae</taxon>
        <taxon>Coniochaetales</taxon>
        <taxon>Coniochaetaceae</taxon>
        <taxon>Coniochaeta</taxon>
    </lineage>
</organism>
<gene>
    <name evidence="2" type="ORF">DL546_007737</name>
</gene>
<protein>
    <submittedName>
        <fullName evidence="2">Uncharacterized protein</fullName>
    </submittedName>
</protein>
<reference evidence="2 3" key="1">
    <citation type="submission" date="2018-08" db="EMBL/GenBank/DDBJ databases">
        <title>Draft genome of the lignicolous fungus Coniochaeta pulveracea.</title>
        <authorList>
            <person name="Borstlap C.J."/>
            <person name="De Witt R.N."/>
            <person name="Botha A."/>
            <person name="Volschenk H."/>
        </authorList>
    </citation>
    <scope>NUCLEOTIDE SEQUENCE [LARGE SCALE GENOMIC DNA]</scope>
    <source>
        <strain evidence="2 3">CAB683</strain>
    </source>
</reference>
<accession>A0A420YGK0</accession>
<dbReference type="EMBL" id="QVQW01000011">
    <property type="protein sequence ID" value="RKU46998.1"/>
    <property type="molecule type" value="Genomic_DNA"/>
</dbReference>
<feature type="region of interest" description="Disordered" evidence="1">
    <location>
        <begin position="200"/>
        <end position="243"/>
    </location>
</feature>
<evidence type="ECO:0000256" key="1">
    <source>
        <dbReference type="SAM" id="MobiDB-lite"/>
    </source>
</evidence>
<dbReference type="Proteomes" id="UP000275385">
    <property type="component" value="Unassembled WGS sequence"/>
</dbReference>
<keyword evidence="3" id="KW-1185">Reference proteome</keyword>
<evidence type="ECO:0000313" key="2">
    <source>
        <dbReference type="EMBL" id="RKU46998.1"/>
    </source>
</evidence>
<name>A0A420YGK0_9PEZI</name>
<dbReference type="AlphaFoldDB" id="A0A420YGK0"/>
<proteinExistence type="predicted"/>
<evidence type="ECO:0000313" key="3">
    <source>
        <dbReference type="Proteomes" id="UP000275385"/>
    </source>
</evidence>